<keyword evidence="6 9" id="KW-1133">Transmembrane helix</keyword>
<dbReference type="GO" id="GO:0098553">
    <property type="term" value="C:lumenal side of endoplasmic reticulum membrane"/>
    <property type="evidence" value="ECO:0007669"/>
    <property type="project" value="TreeGrafter"/>
</dbReference>
<feature type="transmembrane region" description="Helical" evidence="9">
    <location>
        <begin position="163"/>
        <end position="181"/>
    </location>
</feature>
<accession>A0A9P3HHK2</accession>
<dbReference type="EMBL" id="BQFW01000012">
    <property type="protein sequence ID" value="GJJ76711.1"/>
    <property type="molecule type" value="Genomic_DNA"/>
</dbReference>
<evidence type="ECO:0000256" key="6">
    <source>
        <dbReference type="ARBA" id="ARBA00022989"/>
    </source>
</evidence>
<feature type="transmembrane region" description="Helical" evidence="9">
    <location>
        <begin position="282"/>
        <end position="301"/>
    </location>
</feature>
<dbReference type="GO" id="GO:0098554">
    <property type="term" value="C:cytoplasmic side of endoplasmic reticulum membrane"/>
    <property type="evidence" value="ECO:0007669"/>
    <property type="project" value="TreeGrafter"/>
</dbReference>
<proteinExistence type="inferred from homology"/>
<reference evidence="10" key="1">
    <citation type="submission" date="2021-11" db="EMBL/GenBank/DDBJ databases">
        <authorList>
            <person name="Herlambang A."/>
            <person name="Guo Y."/>
            <person name="Takashima Y."/>
            <person name="Nishizawa T."/>
        </authorList>
    </citation>
    <scope>NUCLEOTIDE SEQUENCE</scope>
    <source>
        <strain evidence="10">E1425</strain>
    </source>
</reference>
<evidence type="ECO:0000256" key="4">
    <source>
        <dbReference type="ARBA" id="ARBA00022801"/>
    </source>
</evidence>
<evidence type="ECO:0000256" key="5">
    <source>
        <dbReference type="ARBA" id="ARBA00022824"/>
    </source>
</evidence>
<dbReference type="Pfam" id="PF04258">
    <property type="entry name" value="Peptidase_A22B"/>
    <property type="match status" value="1"/>
</dbReference>
<comment type="caution">
    <text evidence="10">The sequence shown here is derived from an EMBL/GenBank/DDBJ whole genome shotgun (WGS) entry which is preliminary data.</text>
</comment>
<evidence type="ECO:0000256" key="7">
    <source>
        <dbReference type="ARBA" id="ARBA00023136"/>
    </source>
</evidence>
<feature type="transmembrane region" description="Helical" evidence="9">
    <location>
        <begin position="60"/>
        <end position="80"/>
    </location>
</feature>
<feature type="transmembrane region" description="Helical" evidence="9">
    <location>
        <begin position="137"/>
        <end position="157"/>
    </location>
</feature>
<evidence type="ECO:0000256" key="2">
    <source>
        <dbReference type="ARBA" id="ARBA00006859"/>
    </source>
</evidence>
<feature type="region of interest" description="Disordered" evidence="8">
    <location>
        <begin position="35"/>
        <end position="54"/>
    </location>
</feature>
<dbReference type="InterPro" id="IPR006639">
    <property type="entry name" value="Preselin/SPP"/>
</dbReference>
<reference evidence="10" key="2">
    <citation type="journal article" date="2022" name="Microbiol. Resour. Announc.">
        <title>Whole-Genome Sequence of Entomortierella parvispora E1425, a Mucoromycotan Fungus Associated with Burkholderiaceae-Related Endosymbiotic Bacteria.</title>
        <authorList>
            <person name="Herlambang A."/>
            <person name="Guo Y."/>
            <person name="Takashima Y."/>
            <person name="Narisawa K."/>
            <person name="Ohta H."/>
            <person name="Nishizawa T."/>
        </authorList>
    </citation>
    <scope>NUCLEOTIDE SEQUENCE</scope>
    <source>
        <strain evidence="10">E1425</strain>
    </source>
</reference>
<comment type="subcellular location">
    <subcellularLocation>
        <location evidence="1">Endoplasmic reticulum membrane</location>
        <topology evidence="1">Multi-pass membrane protein</topology>
    </subcellularLocation>
</comment>
<dbReference type="Proteomes" id="UP000827284">
    <property type="component" value="Unassembled WGS sequence"/>
</dbReference>
<dbReference type="GO" id="GO:0033619">
    <property type="term" value="P:membrane protein proteolysis"/>
    <property type="evidence" value="ECO:0007669"/>
    <property type="project" value="TreeGrafter"/>
</dbReference>
<evidence type="ECO:0000313" key="10">
    <source>
        <dbReference type="EMBL" id="GJJ76711.1"/>
    </source>
</evidence>
<evidence type="ECO:0000256" key="8">
    <source>
        <dbReference type="SAM" id="MobiDB-lite"/>
    </source>
</evidence>
<feature type="transmembrane region" description="Helical" evidence="9">
    <location>
        <begin position="6"/>
        <end position="24"/>
    </location>
</feature>
<keyword evidence="7 9" id="KW-0472">Membrane</keyword>
<dbReference type="GO" id="GO:0042500">
    <property type="term" value="F:aspartic endopeptidase activity, intramembrane cleaving"/>
    <property type="evidence" value="ECO:0007669"/>
    <property type="project" value="InterPro"/>
</dbReference>
<feature type="region of interest" description="Disordered" evidence="8">
    <location>
        <begin position="380"/>
        <end position="425"/>
    </location>
</feature>
<dbReference type="GO" id="GO:0006465">
    <property type="term" value="P:signal peptide processing"/>
    <property type="evidence" value="ECO:0007669"/>
    <property type="project" value="TreeGrafter"/>
</dbReference>
<comment type="similarity">
    <text evidence="2">Belongs to the peptidase A22B family.</text>
</comment>
<dbReference type="SMART" id="SM00730">
    <property type="entry name" value="PSN"/>
    <property type="match status" value="1"/>
</dbReference>
<dbReference type="PANTHER" id="PTHR12174:SF23">
    <property type="entry name" value="MINOR HISTOCOMPATIBILITY ANTIGEN H13"/>
    <property type="match status" value="1"/>
</dbReference>
<evidence type="ECO:0000256" key="3">
    <source>
        <dbReference type="ARBA" id="ARBA00022692"/>
    </source>
</evidence>
<feature type="transmembrane region" description="Helical" evidence="9">
    <location>
        <begin position="237"/>
        <end position="261"/>
    </location>
</feature>
<evidence type="ECO:0000313" key="11">
    <source>
        <dbReference type="Proteomes" id="UP000827284"/>
    </source>
</evidence>
<dbReference type="PANTHER" id="PTHR12174">
    <property type="entry name" value="SIGNAL PEPTIDE PEPTIDASE"/>
    <property type="match status" value="1"/>
</dbReference>
<feature type="transmembrane region" description="Helical" evidence="9">
    <location>
        <begin position="92"/>
        <end position="116"/>
    </location>
</feature>
<dbReference type="OrthoDB" id="29661at2759"/>
<name>A0A9P3HHK2_9FUNG</name>
<feature type="transmembrane region" description="Helical" evidence="9">
    <location>
        <begin position="307"/>
        <end position="325"/>
    </location>
</feature>
<evidence type="ECO:0000256" key="1">
    <source>
        <dbReference type="ARBA" id="ARBA00004477"/>
    </source>
</evidence>
<gene>
    <name evidence="10" type="ORF">EMPS_09070</name>
</gene>
<dbReference type="InterPro" id="IPR007369">
    <property type="entry name" value="Peptidase_A22B_SPP"/>
</dbReference>
<keyword evidence="5" id="KW-0256">Endoplasmic reticulum</keyword>
<keyword evidence="3 9" id="KW-0812">Transmembrane</keyword>
<feature type="compositionally biased region" description="Low complexity" evidence="8">
    <location>
        <begin position="396"/>
        <end position="406"/>
    </location>
</feature>
<organism evidence="10 11">
    <name type="scientific">Entomortierella parvispora</name>
    <dbReference type="NCBI Taxonomy" id="205924"/>
    <lineage>
        <taxon>Eukaryota</taxon>
        <taxon>Fungi</taxon>
        <taxon>Fungi incertae sedis</taxon>
        <taxon>Mucoromycota</taxon>
        <taxon>Mortierellomycotina</taxon>
        <taxon>Mortierellomycetes</taxon>
        <taxon>Mortierellales</taxon>
        <taxon>Mortierellaceae</taxon>
        <taxon>Entomortierella</taxon>
    </lineage>
</organism>
<evidence type="ECO:0000256" key="9">
    <source>
        <dbReference type="SAM" id="Phobius"/>
    </source>
</evidence>
<keyword evidence="11" id="KW-1185">Reference proteome</keyword>
<keyword evidence="4" id="KW-0378">Hydrolase</keyword>
<protein>
    <submittedName>
        <fullName evidence="10">Minor histocompatibility antigen H13</fullName>
    </submittedName>
</protein>
<sequence>MYTAYAALATMAILPIYFGAFASLKKWKNPKEKKAIKGQINDPDEDEDTTPETVSSGGTILMPILGSLGLYGLHLAFNYLEKAYVNFALVSYVALMGALATTQVGVNTLSPVLKVLGIKLERWHLNLAKKTGDFYSARFTIVHLTVLVVSIMLTAYYVATKNWIASNVLAFSLALASIQALHLDSFRSGMILLGGFVLFDLYWAYGSNLLESISDNFDLPFQVVFPKLFFGLPAGRALQFATLDLGDIVIPGLFVALCLRFDQHRAGTKNPELGRSTAFRKPYFTGCISGYILGLGVYFYLFHTMEVSQPALLFLAPACVLSVLMTGSVRAESPYVFSYISEEGLRIAKARMEALEQWKQSSERAHAAAAARQRYQQQAAAAAAARARQPIREESPAPSSAASSPSVADQPVFTSSGEDQETNLS</sequence>
<dbReference type="AlphaFoldDB" id="A0A9P3HHK2"/>